<accession>A0A0F9B248</accession>
<name>A0A0F9B248_9ZZZZ</name>
<dbReference type="EMBL" id="LAZR01043123">
    <property type="protein sequence ID" value="KKL07852.1"/>
    <property type="molecule type" value="Genomic_DNA"/>
</dbReference>
<reference evidence="1" key="1">
    <citation type="journal article" date="2015" name="Nature">
        <title>Complex archaea that bridge the gap between prokaryotes and eukaryotes.</title>
        <authorList>
            <person name="Spang A."/>
            <person name="Saw J.H."/>
            <person name="Jorgensen S.L."/>
            <person name="Zaremba-Niedzwiedzka K."/>
            <person name="Martijn J."/>
            <person name="Lind A.E."/>
            <person name="van Eijk R."/>
            <person name="Schleper C."/>
            <person name="Guy L."/>
            <person name="Ettema T.J."/>
        </authorList>
    </citation>
    <scope>NUCLEOTIDE SEQUENCE</scope>
</reference>
<protein>
    <submittedName>
        <fullName evidence="1">Uncharacterized protein</fullName>
    </submittedName>
</protein>
<comment type="caution">
    <text evidence="1">The sequence shown here is derived from an EMBL/GenBank/DDBJ whole genome shotgun (WGS) entry which is preliminary data.</text>
</comment>
<organism evidence="1">
    <name type="scientific">marine sediment metagenome</name>
    <dbReference type="NCBI Taxonomy" id="412755"/>
    <lineage>
        <taxon>unclassified sequences</taxon>
        <taxon>metagenomes</taxon>
        <taxon>ecological metagenomes</taxon>
    </lineage>
</organism>
<evidence type="ECO:0000313" key="1">
    <source>
        <dbReference type="EMBL" id="KKL07852.1"/>
    </source>
</evidence>
<dbReference type="AlphaFoldDB" id="A0A0F9B248"/>
<sequence>MIATKQKKPRKGKTRIEYRIADGAHITKDQAEPLFEVIKTKFNGERPIPEELVKEAKRKNSPIHHLFDWNVGRAAEAHWREQAQDYLRGIHMVEIDVETEVIIRGPVPFAVPTYDVRNTHKVIAYTPTQRISAREPISVVLERARREFRSWVSRYSNYVEFFDWFDPIIKEFERLERRLNKEGPQPKQK</sequence>
<proteinExistence type="predicted"/>
<gene>
    <name evidence="1" type="ORF">LCGC14_2581870</name>
</gene>